<feature type="transmembrane region" description="Helical" evidence="6">
    <location>
        <begin position="29"/>
        <end position="55"/>
    </location>
</feature>
<dbReference type="InterPro" id="IPR024002">
    <property type="entry name" value="For/NO2_transpt_CS"/>
</dbReference>
<protein>
    <submittedName>
        <fullName evidence="7">Formate/nitrite transporter family protein</fullName>
    </submittedName>
</protein>
<evidence type="ECO:0000256" key="2">
    <source>
        <dbReference type="ARBA" id="ARBA00022692"/>
    </source>
</evidence>
<dbReference type="Gene3D" id="1.20.1080.10">
    <property type="entry name" value="Glycerol uptake facilitator protein"/>
    <property type="match status" value="1"/>
</dbReference>
<accession>A0ABT2T675</accession>
<evidence type="ECO:0000256" key="1">
    <source>
        <dbReference type="ARBA" id="ARBA00004141"/>
    </source>
</evidence>
<dbReference type="EMBL" id="JAOQKJ010000016">
    <property type="protein sequence ID" value="MCU6745730.1"/>
    <property type="molecule type" value="Genomic_DNA"/>
</dbReference>
<comment type="subcellular location">
    <subcellularLocation>
        <location evidence="1">Membrane</location>
        <topology evidence="1">Multi-pass membrane protein</topology>
    </subcellularLocation>
</comment>
<reference evidence="7 8" key="1">
    <citation type="journal article" date="2021" name="ISME Commun">
        <title>Automated analysis of genomic sequences facilitates high-throughput and comprehensive description of bacteria.</title>
        <authorList>
            <person name="Hitch T.C.A."/>
        </authorList>
    </citation>
    <scope>NUCLEOTIDE SEQUENCE [LARGE SCALE GENOMIC DNA]</scope>
    <source>
        <strain evidence="7 8">Sanger_18</strain>
    </source>
</reference>
<keyword evidence="3 6" id="KW-1133">Transmembrane helix</keyword>
<evidence type="ECO:0000313" key="8">
    <source>
        <dbReference type="Proteomes" id="UP001652432"/>
    </source>
</evidence>
<organism evidence="7 8">
    <name type="scientific">Suilimivivens aceti</name>
    <dbReference type="NCBI Taxonomy" id="2981774"/>
    <lineage>
        <taxon>Bacteria</taxon>
        <taxon>Bacillati</taxon>
        <taxon>Bacillota</taxon>
        <taxon>Clostridia</taxon>
        <taxon>Lachnospirales</taxon>
        <taxon>Lachnospiraceae</taxon>
        <taxon>Suilimivivens</taxon>
    </lineage>
</organism>
<evidence type="ECO:0000313" key="7">
    <source>
        <dbReference type="EMBL" id="MCU6745730.1"/>
    </source>
</evidence>
<dbReference type="Pfam" id="PF01226">
    <property type="entry name" value="Form_Nir_trans"/>
    <property type="match status" value="1"/>
</dbReference>
<feature type="transmembrane region" description="Helical" evidence="6">
    <location>
        <begin position="185"/>
        <end position="210"/>
    </location>
</feature>
<dbReference type="PANTHER" id="PTHR30520">
    <property type="entry name" value="FORMATE TRANSPORTER-RELATED"/>
    <property type="match status" value="1"/>
</dbReference>
<dbReference type="PROSITE" id="PS01005">
    <property type="entry name" value="FORMATE_NITRITE_TP_1"/>
    <property type="match status" value="1"/>
</dbReference>
<dbReference type="RefSeq" id="WP_262575771.1">
    <property type="nucleotide sequence ID" value="NZ_JAOQKJ010000016.1"/>
</dbReference>
<keyword evidence="8" id="KW-1185">Reference proteome</keyword>
<evidence type="ECO:0000256" key="6">
    <source>
        <dbReference type="SAM" id="Phobius"/>
    </source>
</evidence>
<dbReference type="PROSITE" id="PS01006">
    <property type="entry name" value="FORMATE_NITRITE_TP_2"/>
    <property type="match status" value="1"/>
</dbReference>
<proteinExistence type="inferred from homology"/>
<evidence type="ECO:0000256" key="4">
    <source>
        <dbReference type="ARBA" id="ARBA00023136"/>
    </source>
</evidence>
<gene>
    <name evidence="7" type="ORF">OCV77_14740</name>
</gene>
<dbReference type="InterPro" id="IPR000292">
    <property type="entry name" value="For/NO2_transpt"/>
</dbReference>
<dbReference type="PANTHER" id="PTHR30520:SF6">
    <property type="entry name" value="FORMATE_NITRATE FAMILY TRANSPORTER (EUROFUNG)"/>
    <property type="match status" value="1"/>
</dbReference>
<evidence type="ECO:0000256" key="3">
    <source>
        <dbReference type="ARBA" id="ARBA00022989"/>
    </source>
</evidence>
<feature type="transmembrane region" description="Helical" evidence="6">
    <location>
        <begin position="67"/>
        <end position="94"/>
    </location>
</feature>
<comment type="similarity">
    <text evidence="5">Belongs to the FNT transporter (TC 1.A.16) family.</text>
</comment>
<keyword evidence="4 6" id="KW-0472">Membrane</keyword>
<comment type="caution">
    <text evidence="7">The sequence shown here is derived from an EMBL/GenBank/DDBJ whole genome shotgun (WGS) entry which is preliminary data.</text>
</comment>
<feature type="transmembrane region" description="Helical" evidence="6">
    <location>
        <begin position="250"/>
        <end position="272"/>
    </location>
</feature>
<feature type="transmembrane region" description="Helical" evidence="6">
    <location>
        <begin position="106"/>
        <end position="127"/>
    </location>
</feature>
<name>A0ABT2T675_9FIRM</name>
<evidence type="ECO:0000256" key="5">
    <source>
        <dbReference type="ARBA" id="ARBA00049660"/>
    </source>
</evidence>
<dbReference type="Proteomes" id="UP001652432">
    <property type="component" value="Unassembled WGS sequence"/>
</dbReference>
<dbReference type="InterPro" id="IPR023271">
    <property type="entry name" value="Aquaporin-like"/>
</dbReference>
<keyword evidence="2 6" id="KW-0812">Transmembrane</keyword>
<sequence length="277" mass="29338">MDNFLSIKEAVQRYSASCDGKIKTPFDKLFIKAMLAGMMIAMGAAGSSVACHAIGNVGLARLVAGVVFPVGLMMVILTGAELFTGDCLMIVATVEKKNTMAQMIKELVFIYIGNFVGAALLALGVYFSGQLGYSSNLLGAYTIKVAVGKTGLSFGTALVSGILCNILVCVAVLMAICSKDIVGKLFVSFFVIMLFVVCGFEHCVANMYYITAGLLCKLNPAYVQMAMEQYGYTADQLAALNVGSFLVGNLLPVTIGNMIGGMVTLGLPLWYVNKEGK</sequence>
<feature type="transmembrane region" description="Helical" evidence="6">
    <location>
        <begin position="157"/>
        <end position="178"/>
    </location>
</feature>